<organism evidence="1 2">
    <name type="scientific">Malus baccata</name>
    <name type="common">Siberian crab apple</name>
    <name type="synonym">Pyrus baccata</name>
    <dbReference type="NCBI Taxonomy" id="106549"/>
    <lineage>
        <taxon>Eukaryota</taxon>
        <taxon>Viridiplantae</taxon>
        <taxon>Streptophyta</taxon>
        <taxon>Embryophyta</taxon>
        <taxon>Tracheophyta</taxon>
        <taxon>Spermatophyta</taxon>
        <taxon>Magnoliopsida</taxon>
        <taxon>eudicotyledons</taxon>
        <taxon>Gunneridae</taxon>
        <taxon>Pentapetalae</taxon>
        <taxon>rosids</taxon>
        <taxon>fabids</taxon>
        <taxon>Rosales</taxon>
        <taxon>Rosaceae</taxon>
        <taxon>Amygdaloideae</taxon>
        <taxon>Maleae</taxon>
        <taxon>Malus</taxon>
    </lineage>
</organism>
<comment type="caution">
    <text evidence="1">The sequence shown here is derived from an EMBL/GenBank/DDBJ whole genome shotgun (WGS) entry which is preliminary data.</text>
</comment>
<keyword evidence="2" id="KW-1185">Reference proteome</keyword>
<dbReference type="AlphaFoldDB" id="A0A540MET4"/>
<gene>
    <name evidence="1" type="ORF">C1H46_017098</name>
</gene>
<evidence type="ECO:0000313" key="1">
    <source>
        <dbReference type="EMBL" id="TQD97257.1"/>
    </source>
</evidence>
<name>A0A540MET4_MALBA</name>
<dbReference type="Proteomes" id="UP000315295">
    <property type="component" value="Unassembled WGS sequence"/>
</dbReference>
<protein>
    <submittedName>
        <fullName evidence="1">Uncharacterized protein</fullName>
    </submittedName>
</protein>
<sequence>MVWKGLGLMGGVARGDFWLNVWMKWNGAQGKELVFVNEALLMDQDFSFGRGMVDVFIG</sequence>
<evidence type="ECO:0000313" key="2">
    <source>
        <dbReference type="Proteomes" id="UP000315295"/>
    </source>
</evidence>
<accession>A0A540MET4</accession>
<proteinExistence type="predicted"/>
<reference evidence="1 2" key="1">
    <citation type="journal article" date="2019" name="G3 (Bethesda)">
        <title>Sequencing of a Wild Apple (Malus baccata) Genome Unravels the Differences Between Cultivated and Wild Apple Species Regarding Disease Resistance and Cold Tolerance.</title>
        <authorList>
            <person name="Chen X."/>
        </authorList>
    </citation>
    <scope>NUCLEOTIDE SEQUENCE [LARGE SCALE GENOMIC DNA]</scope>
    <source>
        <strain evidence="2">cv. Shandingzi</strain>
        <tissue evidence="1">Leaves</tissue>
    </source>
</reference>
<dbReference type="EMBL" id="VIEB01000276">
    <property type="protein sequence ID" value="TQD97257.1"/>
    <property type="molecule type" value="Genomic_DNA"/>
</dbReference>